<dbReference type="AlphaFoldDB" id="A0AAV5TWH7"/>
<evidence type="ECO:0000313" key="2">
    <source>
        <dbReference type="EMBL" id="GMS98849.1"/>
    </source>
</evidence>
<protein>
    <submittedName>
        <fullName evidence="2">Uncharacterized protein</fullName>
    </submittedName>
</protein>
<sequence length="204" mass="22881">MRKVNSKGSGCKTVNDCMYNESVRGEEDGNYGLPDRSTSSSACEDERDNHSIESEYLKEDEDEDHADEQSWLLGRSSHSGVPHDADGIAGAQAAQPARQPCSQMRESFVEIVFTGARRLDLALEHHRDNETVHADDSGHDDRDDRFHDEFGPHHARRADTDRGLGSSVRGTEHREDLSGSDTHEPEERRVCRALCGFQVVRHLK</sequence>
<feature type="compositionally biased region" description="Low complexity" evidence="1">
    <location>
        <begin position="87"/>
        <end position="97"/>
    </location>
</feature>
<evidence type="ECO:0000256" key="1">
    <source>
        <dbReference type="SAM" id="MobiDB-lite"/>
    </source>
</evidence>
<dbReference type="EMBL" id="BTSX01000005">
    <property type="protein sequence ID" value="GMS98849.1"/>
    <property type="molecule type" value="Genomic_DNA"/>
</dbReference>
<evidence type="ECO:0000313" key="3">
    <source>
        <dbReference type="Proteomes" id="UP001432027"/>
    </source>
</evidence>
<organism evidence="2 3">
    <name type="scientific">Pristionchus entomophagus</name>
    <dbReference type="NCBI Taxonomy" id="358040"/>
    <lineage>
        <taxon>Eukaryota</taxon>
        <taxon>Metazoa</taxon>
        <taxon>Ecdysozoa</taxon>
        <taxon>Nematoda</taxon>
        <taxon>Chromadorea</taxon>
        <taxon>Rhabditida</taxon>
        <taxon>Rhabditina</taxon>
        <taxon>Diplogasteromorpha</taxon>
        <taxon>Diplogasteroidea</taxon>
        <taxon>Neodiplogasteridae</taxon>
        <taxon>Pristionchus</taxon>
    </lineage>
</organism>
<comment type="caution">
    <text evidence="2">The sequence shown here is derived from an EMBL/GenBank/DDBJ whole genome shotgun (WGS) entry which is preliminary data.</text>
</comment>
<accession>A0AAV5TWH7</accession>
<feature type="region of interest" description="Disordered" evidence="1">
    <location>
        <begin position="130"/>
        <end position="188"/>
    </location>
</feature>
<feature type="compositionally biased region" description="Basic and acidic residues" evidence="1">
    <location>
        <begin position="130"/>
        <end position="162"/>
    </location>
</feature>
<feature type="region of interest" description="Disordered" evidence="1">
    <location>
        <begin position="1"/>
        <end position="101"/>
    </location>
</feature>
<feature type="compositionally biased region" description="Basic and acidic residues" evidence="1">
    <location>
        <begin position="47"/>
        <end position="57"/>
    </location>
</feature>
<reference evidence="2" key="1">
    <citation type="submission" date="2023-10" db="EMBL/GenBank/DDBJ databases">
        <title>Genome assembly of Pristionchus species.</title>
        <authorList>
            <person name="Yoshida K."/>
            <person name="Sommer R.J."/>
        </authorList>
    </citation>
    <scope>NUCLEOTIDE SEQUENCE</scope>
    <source>
        <strain evidence="2">RS0144</strain>
    </source>
</reference>
<feature type="compositionally biased region" description="Basic and acidic residues" evidence="1">
    <location>
        <begin position="170"/>
        <end position="188"/>
    </location>
</feature>
<keyword evidence="3" id="KW-1185">Reference proteome</keyword>
<proteinExistence type="predicted"/>
<name>A0AAV5TWH7_9BILA</name>
<gene>
    <name evidence="2" type="ORF">PENTCL1PPCAC_21024</name>
</gene>
<feature type="non-terminal residue" evidence="2">
    <location>
        <position position="204"/>
    </location>
</feature>
<dbReference type="Proteomes" id="UP001432027">
    <property type="component" value="Unassembled WGS sequence"/>
</dbReference>